<dbReference type="Proteomes" id="UP000829196">
    <property type="component" value="Unassembled WGS sequence"/>
</dbReference>
<dbReference type="EMBL" id="JAGYWB010000019">
    <property type="protein sequence ID" value="KAI0488163.1"/>
    <property type="molecule type" value="Genomic_DNA"/>
</dbReference>
<dbReference type="InterPro" id="IPR004345">
    <property type="entry name" value="TB2_DP1_HVA22"/>
</dbReference>
<dbReference type="PANTHER" id="PTHR12300:SF117">
    <property type="entry name" value="LP05237P-RELATED"/>
    <property type="match status" value="1"/>
</dbReference>
<feature type="compositionally biased region" description="Low complexity" evidence="2">
    <location>
        <begin position="176"/>
        <end position="189"/>
    </location>
</feature>
<feature type="compositionally biased region" description="Polar residues" evidence="2">
    <location>
        <begin position="155"/>
        <end position="174"/>
    </location>
</feature>
<name>A0A8T3A658_DENNO</name>
<keyword evidence="4" id="KW-1185">Reference proteome</keyword>
<dbReference type="PANTHER" id="PTHR12300">
    <property type="entry name" value="HVA22-LIKE PROTEINS"/>
    <property type="match status" value="1"/>
</dbReference>
<feature type="compositionally biased region" description="Polar residues" evidence="2">
    <location>
        <begin position="219"/>
        <end position="249"/>
    </location>
</feature>
<sequence length="294" mass="32467">MIGSLLTRTLALVLGYAYPAYECFKVVELNRPEIEQLRFWCKYWILVAVLTVLERVGDTFISWLPMYSEAKVAFFVYLWYPKTRGATYVYETFLQPYVASHETEIDRNLLELKTRAGDFAVLYWQKVANYGQTRVYEVLQYVASQAPSQQSRPQTTAQRQPSHQSRQTPATELQSPAPQAAAAAAAVAQTRQPNQPPSSPTKRVDQEPIKTGGGPSAAPTPSHTHSSSANITQPTASENTSRPSINGEVNQIAASTASSAANAQPEDTPMEEAIRVTRGRLRRKAASIVPPSAH</sequence>
<reference evidence="3" key="1">
    <citation type="journal article" date="2022" name="Front. Genet.">
        <title>Chromosome-Scale Assembly of the Dendrobium nobile Genome Provides Insights Into the Molecular Mechanism of the Biosynthesis of the Medicinal Active Ingredient of Dendrobium.</title>
        <authorList>
            <person name="Xu Q."/>
            <person name="Niu S.-C."/>
            <person name="Li K.-L."/>
            <person name="Zheng P.-J."/>
            <person name="Zhang X.-J."/>
            <person name="Jia Y."/>
            <person name="Liu Y."/>
            <person name="Niu Y.-X."/>
            <person name="Yu L.-H."/>
            <person name="Chen D.-F."/>
            <person name="Zhang G.-Q."/>
        </authorList>
    </citation>
    <scope>NUCLEOTIDE SEQUENCE</scope>
    <source>
        <tissue evidence="3">Leaf</tissue>
    </source>
</reference>
<feature type="region of interest" description="Disordered" evidence="2">
    <location>
        <begin position="146"/>
        <end position="272"/>
    </location>
</feature>
<accession>A0A8T3A658</accession>
<evidence type="ECO:0000256" key="2">
    <source>
        <dbReference type="SAM" id="MobiDB-lite"/>
    </source>
</evidence>
<evidence type="ECO:0000313" key="3">
    <source>
        <dbReference type="EMBL" id="KAI0488163.1"/>
    </source>
</evidence>
<dbReference type="OrthoDB" id="434647at2759"/>
<dbReference type="GO" id="GO:0016020">
    <property type="term" value="C:membrane"/>
    <property type="evidence" value="ECO:0007669"/>
    <property type="project" value="UniProtKB-SubCell"/>
</dbReference>
<gene>
    <name evidence="3" type="ORF">KFK09_027990</name>
</gene>
<comment type="caution">
    <text evidence="3">The sequence shown here is derived from an EMBL/GenBank/DDBJ whole genome shotgun (WGS) entry which is preliminary data.</text>
</comment>
<comment type="subcellular location">
    <subcellularLocation>
        <location evidence="1">Membrane</location>
        <topology evidence="1">Multi-pass membrane protein</topology>
    </subcellularLocation>
</comment>
<evidence type="ECO:0000256" key="1">
    <source>
        <dbReference type="RuleBase" id="RU362006"/>
    </source>
</evidence>
<evidence type="ECO:0000313" key="4">
    <source>
        <dbReference type="Proteomes" id="UP000829196"/>
    </source>
</evidence>
<proteinExistence type="inferred from homology"/>
<comment type="similarity">
    <text evidence="1">Belongs to the DP1 family.</text>
</comment>
<feature type="compositionally biased region" description="Low complexity" evidence="2">
    <location>
        <begin position="253"/>
        <end position="263"/>
    </location>
</feature>
<organism evidence="3 4">
    <name type="scientific">Dendrobium nobile</name>
    <name type="common">Orchid</name>
    <dbReference type="NCBI Taxonomy" id="94219"/>
    <lineage>
        <taxon>Eukaryota</taxon>
        <taxon>Viridiplantae</taxon>
        <taxon>Streptophyta</taxon>
        <taxon>Embryophyta</taxon>
        <taxon>Tracheophyta</taxon>
        <taxon>Spermatophyta</taxon>
        <taxon>Magnoliopsida</taxon>
        <taxon>Liliopsida</taxon>
        <taxon>Asparagales</taxon>
        <taxon>Orchidaceae</taxon>
        <taxon>Epidendroideae</taxon>
        <taxon>Malaxideae</taxon>
        <taxon>Dendrobiinae</taxon>
        <taxon>Dendrobium</taxon>
    </lineage>
</organism>
<protein>
    <recommendedName>
        <fullName evidence="1">HVA22-like protein</fullName>
    </recommendedName>
</protein>
<dbReference type="Pfam" id="PF03134">
    <property type="entry name" value="TB2_DP1_HVA22"/>
    <property type="match status" value="1"/>
</dbReference>
<dbReference type="AlphaFoldDB" id="A0A8T3A658"/>